<dbReference type="OrthoDB" id="2289310at2759"/>
<proteinExistence type="predicted"/>
<protein>
    <submittedName>
        <fullName evidence="1">Uncharacterized protein</fullName>
    </submittedName>
</protein>
<evidence type="ECO:0000313" key="1">
    <source>
        <dbReference type="EMBL" id="CDS02727.1"/>
    </source>
</evidence>
<name>A0A077W5Q6_9FUNG</name>
<accession>A0A077W5Q6</accession>
<organism evidence="1">
    <name type="scientific">Lichtheimia ramosa</name>
    <dbReference type="NCBI Taxonomy" id="688394"/>
    <lineage>
        <taxon>Eukaryota</taxon>
        <taxon>Fungi</taxon>
        <taxon>Fungi incertae sedis</taxon>
        <taxon>Mucoromycota</taxon>
        <taxon>Mucoromycotina</taxon>
        <taxon>Mucoromycetes</taxon>
        <taxon>Mucorales</taxon>
        <taxon>Lichtheimiaceae</taxon>
        <taxon>Lichtheimia</taxon>
    </lineage>
</organism>
<dbReference type="AlphaFoldDB" id="A0A077W5Q6"/>
<sequence>MLIMSHVAYGYSSLAFYLCRMIQKTTSHQQTLPIAALTNTNTVFTYLEGVEEWVPINRWIIRDLDITEQVVVFRKRSNKLAEAGEILSDNRVLSLSNIFVFTAAQSSSCLHRFQAICHQHVLEAFCLKQGWDIFPVTVRNWCSELDSLISSHINLPLRDMKKLSRSYESIADHVDGKEGQELRKTTELLSTLMNTFSRWSDV</sequence>
<dbReference type="EMBL" id="LK023313">
    <property type="protein sequence ID" value="CDS02727.1"/>
    <property type="molecule type" value="Genomic_DNA"/>
</dbReference>
<gene>
    <name evidence="1" type="ORF">LRAMOSA00131</name>
</gene>
<reference evidence="1" key="1">
    <citation type="journal article" date="2014" name="Genome Announc.">
        <title>De novo whole-genome sequence and genome annotation of Lichtheimia ramosa.</title>
        <authorList>
            <person name="Linde J."/>
            <person name="Schwartze V."/>
            <person name="Binder U."/>
            <person name="Lass-Florl C."/>
            <person name="Voigt K."/>
            <person name="Horn F."/>
        </authorList>
    </citation>
    <scope>NUCLEOTIDE SEQUENCE</scope>
    <source>
        <strain evidence="1">JMRC FSU:6197</strain>
    </source>
</reference>